<evidence type="ECO:0000313" key="4">
    <source>
        <dbReference type="Proteomes" id="UP001057498"/>
    </source>
</evidence>
<organism evidence="3 4">
    <name type="scientific">Sphaerotilus microaerophilus</name>
    <dbReference type="NCBI Taxonomy" id="2914710"/>
    <lineage>
        <taxon>Bacteria</taxon>
        <taxon>Pseudomonadati</taxon>
        <taxon>Pseudomonadota</taxon>
        <taxon>Betaproteobacteria</taxon>
        <taxon>Burkholderiales</taxon>
        <taxon>Sphaerotilaceae</taxon>
        <taxon>Sphaerotilus</taxon>
    </lineage>
</organism>
<dbReference type="InterPro" id="IPR010987">
    <property type="entry name" value="Glutathione-S-Trfase_C-like"/>
</dbReference>
<feature type="domain" description="GST C-terminal" evidence="2">
    <location>
        <begin position="89"/>
        <end position="210"/>
    </location>
</feature>
<accession>A0ABN6PR69</accession>
<reference evidence="3" key="1">
    <citation type="submission" date="2022-04" db="EMBL/GenBank/DDBJ databases">
        <title>Whole genome sequence of Sphaerotilus sp. FB-5.</title>
        <authorList>
            <person name="Takeda M."/>
            <person name="Narihara S."/>
            <person name="Akimoto M."/>
            <person name="Akimoto R."/>
            <person name="Nishiyashiki S."/>
            <person name="Murakami T."/>
        </authorList>
    </citation>
    <scope>NUCLEOTIDE SEQUENCE</scope>
    <source>
        <strain evidence="3">FB-5</strain>
    </source>
</reference>
<dbReference type="CDD" id="cd03051">
    <property type="entry name" value="GST_N_GTT2_like"/>
    <property type="match status" value="1"/>
</dbReference>
<dbReference type="Proteomes" id="UP001057498">
    <property type="component" value="Chromosome"/>
</dbReference>
<dbReference type="SFLD" id="SFLDS00019">
    <property type="entry name" value="Glutathione_Transferase_(cytos"/>
    <property type="match status" value="1"/>
</dbReference>
<dbReference type="InterPro" id="IPR036249">
    <property type="entry name" value="Thioredoxin-like_sf"/>
</dbReference>
<sequence>MKLIVSPRAPNPRRVRMFIAEKGNSLPDIALDSIDLVRGDHRSAEFRALNPMARVPVLQLDDGRALAETRAICTYLEGLAPEPNLMGRDATERAFIEMADRRMEITMLGTIANWIRHGHPGLANLERPQFPDFSASQGEKLRGITAWLDGELARQPFVAGERFTIADITAFCGLEFARGLMKYRPGDEGLAHLQAWRDRIAERPSARAGA</sequence>
<proteinExistence type="predicted"/>
<protein>
    <submittedName>
        <fullName evidence="3">Glutathione S-transferase</fullName>
    </submittedName>
</protein>
<dbReference type="PANTHER" id="PTHR44051">
    <property type="entry name" value="GLUTATHIONE S-TRANSFERASE-RELATED"/>
    <property type="match status" value="1"/>
</dbReference>
<evidence type="ECO:0000259" key="2">
    <source>
        <dbReference type="PROSITE" id="PS50405"/>
    </source>
</evidence>
<dbReference type="Gene3D" id="1.20.1050.10">
    <property type="match status" value="1"/>
</dbReference>
<evidence type="ECO:0000313" key="3">
    <source>
        <dbReference type="EMBL" id="BDI07686.1"/>
    </source>
</evidence>
<dbReference type="PROSITE" id="PS50404">
    <property type="entry name" value="GST_NTER"/>
    <property type="match status" value="1"/>
</dbReference>
<evidence type="ECO:0000259" key="1">
    <source>
        <dbReference type="PROSITE" id="PS50404"/>
    </source>
</evidence>
<dbReference type="InterPro" id="IPR004045">
    <property type="entry name" value="Glutathione_S-Trfase_N"/>
</dbReference>
<dbReference type="RefSeq" id="WP_251970855.1">
    <property type="nucleotide sequence ID" value="NZ_AP025730.1"/>
</dbReference>
<dbReference type="InterPro" id="IPR040079">
    <property type="entry name" value="Glutathione_S-Trfase"/>
</dbReference>
<dbReference type="SFLD" id="SFLDG00358">
    <property type="entry name" value="Main_(cytGST)"/>
    <property type="match status" value="1"/>
</dbReference>
<dbReference type="PROSITE" id="PS50405">
    <property type="entry name" value="GST_CTER"/>
    <property type="match status" value="1"/>
</dbReference>
<dbReference type="Pfam" id="PF13409">
    <property type="entry name" value="GST_N_2"/>
    <property type="match status" value="1"/>
</dbReference>
<dbReference type="InterPro" id="IPR034345">
    <property type="entry name" value="Gtt2-like_N"/>
</dbReference>
<dbReference type="EMBL" id="AP025730">
    <property type="protein sequence ID" value="BDI07686.1"/>
    <property type="molecule type" value="Genomic_DNA"/>
</dbReference>
<dbReference type="PANTHER" id="PTHR44051:SF8">
    <property type="entry name" value="GLUTATHIONE S-TRANSFERASE GSTA"/>
    <property type="match status" value="1"/>
</dbReference>
<dbReference type="SUPFAM" id="SSF47616">
    <property type="entry name" value="GST C-terminal domain-like"/>
    <property type="match status" value="1"/>
</dbReference>
<dbReference type="InterPro" id="IPR036282">
    <property type="entry name" value="Glutathione-S-Trfase_C_sf"/>
</dbReference>
<dbReference type="SUPFAM" id="SSF52833">
    <property type="entry name" value="Thioredoxin-like"/>
    <property type="match status" value="1"/>
</dbReference>
<name>A0ABN6PR69_9BURK</name>
<dbReference type="Gene3D" id="3.40.30.10">
    <property type="entry name" value="Glutaredoxin"/>
    <property type="match status" value="1"/>
</dbReference>
<keyword evidence="4" id="KW-1185">Reference proteome</keyword>
<feature type="domain" description="GST N-terminal" evidence="1">
    <location>
        <begin position="1"/>
        <end position="84"/>
    </location>
</feature>
<dbReference type="Pfam" id="PF13410">
    <property type="entry name" value="GST_C_2"/>
    <property type="match status" value="1"/>
</dbReference>
<gene>
    <name evidence="3" type="ORF">CATMQ487_46560</name>
</gene>